<dbReference type="PANTHER" id="PTHR33307:SF11">
    <property type="entry name" value="ALPHA-L-RHAMNOSIDASE"/>
    <property type="match status" value="1"/>
</dbReference>
<dbReference type="Pfam" id="PF25788">
    <property type="entry name" value="Ig_Rha78A_N"/>
    <property type="match status" value="1"/>
</dbReference>
<dbReference type="InterPro" id="IPR012341">
    <property type="entry name" value="6hp_glycosidase-like_sf"/>
</dbReference>
<name>A0AB73T1P5_9FIRM</name>
<keyword evidence="3" id="KW-0378">Hydrolase</keyword>
<evidence type="ECO:0000256" key="2">
    <source>
        <dbReference type="ARBA" id="ARBA00012652"/>
    </source>
</evidence>
<evidence type="ECO:0000259" key="7">
    <source>
        <dbReference type="Pfam" id="PF17390"/>
    </source>
</evidence>
<dbReference type="RefSeq" id="WP_109747456.1">
    <property type="nucleotide sequence ID" value="NZ_JANKBI010000009.1"/>
</dbReference>
<comment type="catalytic activity">
    <reaction evidence="1">
        <text>Hydrolysis of terminal non-reducing alpha-L-rhamnose residues in alpha-L-rhamnosides.</text>
        <dbReference type="EC" id="3.2.1.40"/>
    </reaction>
</comment>
<dbReference type="Proteomes" id="UP000245412">
    <property type="component" value="Unassembled WGS sequence"/>
</dbReference>
<dbReference type="Gene3D" id="2.60.120.260">
    <property type="entry name" value="Galactose-binding domain-like"/>
    <property type="match status" value="2"/>
</dbReference>
<dbReference type="Pfam" id="PF08531">
    <property type="entry name" value="Bac_rhamnosid_N"/>
    <property type="match status" value="1"/>
</dbReference>
<comment type="caution">
    <text evidence="8">The sequence shown here is derived from an EMBL/GenBank/DDBJ whole genome shotgun (WGS) entry which is preliminary data.</text>
</comment>
<dbReference type="Gene3D" id="1.50.10.10">
    <property type="match status" value="1"/>
</dbReference>
<dbReference type="InterPro" id="IPR008979">
    <property type="entry name" value="Galactose-bd-like_sf"/>
</dbReference>
<sequence length="877" mass="100094">MSDLILNGTVEYKESPSGVDKESPLFGWQLSSERKGAGQRAYRIMVYREEELVWDSKRAESARSFSIPYAGVPLEEQSVYTWQVQLWMEEGSKLVSPVYSFETGIKEGSWVGSWIGYSRRADGVMPVFRRYFTVAGAVKRARLYICSKNPYEIWINGKRAGEEYLEPAWTSYEKTLFYTVYDITGYLKAGENGLGIFLGNGMEHIEGRRYAKFTVTGGAQQFIVQVNMEYENGIIEKWGSDKNFHMSPGPVTYSCVYGGEDYDGRKALPGFSEAHYTEEGWEEAAVYEKPAARIISRINPPVRIKERYHPVRVVKISDTSCVCDFGTNFSGWVKLEVRGERGCTVRVVPGELLRQNGEVSQEFTGEPHYYQYILRGNGTETFVPKFTFYGLRYAQIEGALPEEFGGGHGTACITGIEGQMLYTDMQAAGNFECSVPLWNSIHQIILQAMKSNAKSVLTDCPHREKLGWLEETHLMGPSLMYNFHMHGLYEKLLSDIRDSQCENGMVPSIAPEFTEFRDGFRDSPEWGSAAIVVPWYIYKKYGDIHILRESYSSMVKYAEYLNSRSEYNILHHGLGDWCDFGINPPFSQNTPISVTATAVYYYDLLIMEKVSRLLGKNKDLERYTKRRGKVKAAFNREFLDKQGQRYVNGSQTANAMALYLEIPEPDYSEGVLDCLIKDIRIRNNHTTGGDVGFPFILRALAKHRMDGIVSDMAVRTDNPSYGFQVVNGATSLCEEWDGNMPGKCKNSQNHFMMGSIEEWFYGSLAGFKKMDFDTAVPVLHLEPFFDRKAEWVNAWHEVLQGRVRVRWERREGNIELKLSIPANLRVKLVLRQTENTQLTESHAPLAENHSILSWRENEQDVILYLDSGSYDFEIQES</sequence>
<dbReference type="Pfam" id="PF17390">
    <property type="entry name" value="Bac_rhamnosid_C"/>
    <property type="match status" value="1"/>
</dbReference>
<dbReference type="InterPro" id="IPR008902">
    <property type="entry name" value="Rhamnosid_concanavalin"/>
</dbReference>
<evidence type="ECO:0000313" key="9">
    <source>
        <dbReference type="Proteomes" id="UP000245412"/>
    </source>
</evidence>
<evidence type="ECO:0000259" key="4">
    <source>
        <dbReference type="Pfam" id="PF05592"/>
    </source>
</evidence>
<dbReference type="SUPFAM" id="SSF48208">
    <property type="entry name" value="Six-hairpin glycosidases"/>
    <property type="match status" value="1"/>
</dbReference>
<dbReference type="Gene3D" id="2.60.40.10">
    <property type="entry name" value="Immunoglobulins"/>
    <property type="match status" value="1"/>
</dbReference>
<reference evidence="8 9" key="1">
    <citation type="submission" date="2018-05" db="EMBL/GenBank/DDBJ databases">
        <authorList>
            <person name="Goeker M."/>
            <person name="Huntemann M."/>
            <person name="Clum A."/>
            <person name="Pillay M."/>
            <person name="Palaniappan K."/>
            <person name="Varghese N."/>
            <person name="Mikhailova N."/>
            <person name="Stamatis D."/>
            <person name="Reddy T."/>
            <person name="Daum C."/>
            <person name="Shapiro N."/>
            <person name="Ivanova N."/>
            <person name="Kyrpides N."/>
            <person name="Woyke T."/>
        </authorList>
    </citation>
    <scope>NUCLEOTIDE SEQUENCE [LARGE SCALE GENOMIC DNA]</scope>
    <source>
        <strain evidence="8 9">DSM 26524</strain>
    </source>
</reference>
<dbReference type="InterPro" id="IPR035396">
    <property type="entry name" value="Bac_rhamnosid6H"/>
</dbReference>
<evidence type="ECO:0000256" key="1">
    <source>
        <dbReference type="ARBA" id="ARBA00001445"/>
    </source>
</evidence>
<dbReference type="PANTHER" id="PTHR33307">
    <property type="entry name" value="ALPHA-RHAMNOSIDASE (EUROFUNG)"/>
    <property type="match status" value="1"/>
</dbReference>
<dbReference type="EMBL" id="QGGY01000010">
    <property type="protein sequence ID" value="PWJ74119.1"/>
    <property type="molecule type" value="Genomic_DNA"/>
</dbReference>
<dbReference type="Gene3D" id="2.60.420.10">
    <property type="entry name" value="Maltose phosphorylase, domain 3"/>
    <property type="match status" value="1"/>
</dbReference>
<dbReference type="InterPro" id="IPR013737">
    <property type="entry name" value="Bac_rhamnosid_N"/>
</dbReference>
<evidence type="ECO:0000313" key="8">
    <source>
        <dbReference type="EMBL" id="PWJ74119.1"/>
    </source>
</evidence>
<evidence type="ECO:0000259" key="6">
    <source>
        <dbReference type="Pfam" id="PF17389"/>
    </source>
</evidence>
<dbReference type="AlphaFoldDB" id="A0AB73T1P5"/>
<dbReference type="PIRSF" id="PIRSF010631">
    <property type="entry name" value="A-rhamnsds"/>
    <property type="match status" value="1"/>
</dbReference>
<dbReference type="InterPro" id="IPR016007">
    <property type="entry name" value="Alpha_rhamnosid"/>
</dbReference>
<dbReference type="EC" id="3.2.1.40" evidence="2"/>
<dbReference type="Pfam" id="PF05592">
    <property type="entry name" value="Bac_rhamnosid"/>
    <property type="match status" value="1"/>
</dbReference>
<feature type="domain" description="Alpha-L-rhamnosidase C-terminal" evidence="7">
    <location>
        <begin position="781"/>
        <end position="842"/>
    </location>
</feature>
<gene>
    <name evidence="8" type="ORF">C7383_110159</name>
</gene>
<dbReference type="GO" id="GO:0005975">
    <property type="term" value="P:carbohydrate metabolic process"/>
    <property type="evidence" value="ECO:0007669"/>
    <property type="project" value="InterPro"/>
</dbReference>
<evidence type="ECO:0000256" key="3">
    <source>
        <dbReference type="ARBA" id="ARBA00022801"/>
    </source>
</evidence>
<dbReference type="SUPFAM" id="SSF49785">
    <property type="entry name" value="Galactose-binding domain-like"/>
    <property type="match status" value="1"/>
</dbReference>
<proteinExistence type="predicted"/>
<organism evidence="8 9">
    <name type="scientific">Murimonas intestini</name>
    <dbReference type="NCBI Taxonomy" id="1337051"/>
    <lineage>
        <taxon>Bacteria</taxon>
        <taxon>Bacillati</taxon>
        <taxon>Bacillota</taxon>
        <taxon>Clostridia</taxon>
        <taxon>Lachnospirales</taxon>
        <taxon>Lachnospiraceae</taxon>
        <taxon>Murimonas</taxon>
    </lineage>
</organism>
<dbReference type="InterPro" id="IPR013783">
    <property type="entry name" value="Ig-like_fold"/>
</dbReference>
<feature type="domain" description="Alpha-L-rhamnosidase concanavalin-like" evidence="4">
    <location>
        <begin position="315"/>
        <end position="402"/>
    </location>
</feature>
<evidence type="ECO:0000259" key="5">
    <source>
        <dbReference type="Pfam" id="PF08531"/>
    </source>
</evidence>
<dbReference type="GO" id="GO:0030596">
    <property type="term" value="F:alpha-L-rhamnosidase activity"/>
    <property type="evidence" value="ECO:0007669"/>
    <property type="project" value="UniProtKB-EC"/>
</dbReference>
<feature type="domain" description="Alpha-L-rhamnosidase six-hairpin glycosidase" evidence="6">
    <location>
        <begin position="428"/>
        <end position="762"/>
    </location>
</feature>
<dbReference type="InterPro" id="IPR035398">
    <property type="entry name" value="Bac_rhamnosid_C"/>
</dbReference>
<feature type="domain" description="Bacterial alpha-L-rhamnosidase N-terminal" evidence="5">
    <location>
        <begin position="137"/>
        <end position="306"/>
    </location>
</feature>
<dbReference type="InterPro" id="IPR008928">
    <property type="entry name" value="6-hairpin_glycosidase_sf"/>
</dbReference>
<protein>
    <recommendedName>
        <fullName evidence="2">alpha-L-rhamnosidase</fullName>
        <ecNumber evidence="2">3.2.1.40</ecNumber>
    </recommendedName>
</protein>
<accession>A0AB73T1P5</accession>
<keyword evidence="9" id="KW-1185">Reference proteome</keyword>
<dbReference type="Pfam" id="PF17389">
    <property type="entry name" value="Bac_rhamnosid6H"/>
    <property type="match status" value="1"/>
</dbReference>